<proteinExistence type="predicted"/>
<dbReference type="EMBL" id="UYRW01002983">
    <property type="protein sequence ID" value="VDK87447.1"/>
    <property type="molecule type" value="Genomic_DNA"/>
</dbReference>
<evidence type="ECO:0000313" key="5">
    <source>
        <dbReference type="WBParaSite" id="nOo.2.0.1.t07844-RA"/>
    </source>
</evidence>
<feature type="region of interest" description="Disordered" evidence="1">
    <location>
        <begin position="31"/>
        <end position="51"/>
    </location>
</feature>
<protein>
    <submittedName>
        <fullName evidence="5">Secreted protein</fullName>
    </submittedName>
</protein>
<reference evidence="3 4" key="2">
    <citation type="submission" date="2018-08" db="EMBL/GenBank/DDBJ databases">
        <authorList>
            <person name="Laetsch R D."/>
            <person name="Stevens L."/>
            <person name="Kumar S."/>
            <person name="Blaxter L. M."/>
        </authorList>
    </citation>
    <scope>NUCLEOTIDE SEQUENCE [LARGE SCALE GENOMIC DNA]</scope>
</reference>
<gene>
    <name evidence="3" type="ORF">NOO_LOCUS7844</name>
</gene>
<evidence type="ECO:0000256" key="1">
    <source>
        <dbReference type="SAM" id="MobiDB-lite"/>
    </source>
</evidence>
<keyword evidence="2" id="KW-0472">Membrane</keyword>
<keyword evidence="4" id="KW-1185">Reference proteome</keyword>
<evidence type="ECO:0000313" key="4">
    <source>
        <dbReference type="Proteomes" id="UP000271087"/>
    </source>
</evidence>
<reference evidence="5" key="1">
    <citation type="submission" date="2016-06" db="UniProtKB">
        <authorList>
            <consortium name="WormBaseParasite"/>
        </authorList>
    </citation>
    <scope>IDENTIFICATION</scope>
</reference>
<evidence type="ECO:0000256" key="2">
    <source>
        <dbReference type="SAM" id="Phobius"/>
    </source>
</evidence>
<keyword evidence="2" id="KW-1133">Transmembrane helix</keyword>
<accession>A0A182EIB5</accession>
<feature type="transmembrane region" description="Helical" evidence="2">
    <location>
        <begin position="6"/>
        <end position="26"/>
    </location>
</feature>
<name>A0A182EIB5_ONCOC</name>
<sequence>MDDVSAAATIAILVIVVIVVVVVAACRRRRRRRRRRHERLNTESAESATQRLQQQQQLYYHGNSNYDMLTYAALQTRARTPHPTASQLSSTASAAAAVPLTAAEHEKRPLFYRSPIITFYPNLVNL</sequence>
<keyword evidence="2" id="KW-0812">Transmembrane</keyword>
<dbReference type="WBParaSite" id="nOo.2.0.1.t07844-RA">
    <property type="protein sequence ID" value="nOo.2.0.1.t07844-RA"/>
    <property type="gene ID" value="nOo.2.0.1.g07844"/>
</dbReference>
<organism evidence="5">
    <name type="scientific">Onchocerca ochengi</name>
    <name type="common">Filarial nematode worm</name>
    <dbReference type="NCBI Taxonomy" id="42157"/>
    <lineage>
        <taxon>Eukaryota</taxon>
        <taxon>Metazoa</taxon>
        <taxon>Ecdysozoa</taxon>
        <taxon>Nematoda</taxon>
        <taxon>Chromadorea</taxon>
        <taxon>Rhabditida</taxon>
        <taxon>Spirurina</taxon>
        <taxon>Spiruromorpha</taxon>
        <taxon>Filarioidea</taxon>
        <taxon>Onchocercidae</taxon>
        <taxon>Onchocerca</taxon>
    </lineage>
</organism>
<evidence type="ECO:0000313" key="3">
    <source>
        <dbReference type="EMBL" id="VDK87447.1"/>
    </source>
</evidence>
<dbReference type="AlphaFoldDB" id="A0A182EIB5"/>
<dbReference type="Proteomes" id="UP000271087">
    <property type="component" value="Unassembled WGS sequence"/>
</dbReference>